<evidence type="ECO:0000313" key="4">
    <source>
        <dbReference type="Proteomes" id="UP000230066"/>
    </source>
</evidence>
<comment type="caution">
    <text evidence="3">The sequence shown here is derived from an EMBL/GenBank/DDBJ whole genome shotgun (WGS) entry which is preliminary data.</text>
</comment>
<dbReference type="SMART" id="SM00034">
    <property type="entry name" value="CLECT"/>
    <property type="match status" value="4"/>
</dbReference>
<protein>
    <recommendedName>
        <fullName evidence="2">C-type lectin domain-containing protein</fullName>
    </recommendedName>
</protein>
<feature type="domain" description="C-type lectin" evidence="2">
    <location>
        <begin position="175"/>
        <end position="292"/>
    </location>
</feature>
<evidence type="ECO:0000313" key="3">
    <source>
        <dbReference type="EMBL" id="THD19661.1"/>
    </source>
</evidence>
<organism evidence="3 4">
    <name type="scientific">Fasciola hepatica</name>
    <name type="common">Liver fluke</name>
    <dbReference type="NCBI Taxonomy" id="6192"/>
    <lineage>
        <taxon>Eukaryota</taxon>
        <taxon>Metazoa</taxon>
        <taxon>Spiralia</taxon>
        <taxon>Lophotrochozoa</taxon>
        <taxon>Platyhelminthes</taxon>
        <taxon>Trematoda</taxon>
        <taxon>Digenea</taxon>
        <taxon>Plagiorchiida</taxon>
        <taxon>Echinostomata</taxon>
        <taxon>Echinostomatoidea</taxon>
        <taxon>Fasciolidae</taxon>
        <taxon>Fasciola</taxon>
    </lineage>
</organism>
<dbReference type="Gene3D" id="3.10.100.10">
    <property type="entry name" value="Mannose-Binding Protein A, subunit A"/>
    <property type="match status" value="4"/>
</dbReference>
<feature type="domain" description="C-type lectin" evidence="2">
    <location>
        <begin position="477"/>
        <end position="532"/>
    </location>
</feature>
<dbReference type="CDD" id="cd00037">
    <property type="entry name" value="CLECT"/>
    <property type="match status" value="3"/>
</dbReference>
<feature type="domain" description="C-type lectin" evidence="2">
    <location>
        <begin position="29"/>
        <end position="149"/>
    </location>
</feature>
<dbReference type="InterPro" id="IPR016187">
    <property type="entry name" value="CTDL_fold"/>
</dbReference>
<dbReference type="Pfam" id="PF00059">
    <property type="entry name" value="Lectin_C"/>
    <property type="match status" value="2"/>
</dbReference>
<evidence type="ECO:0000256" key="1">
    <source>
        <dbReference type="SAM" id="SignalP"/>
    </source>
</evidence>
<dbReference type="InterPro" id="IPR016186">
    <property type="entry name" value="C-type_lectin-like/link_sf"/>
</dbReference>
<gene>
    <name evidence="3" type="ORF">D915_009446</name>
</gene>
<name>A0A4E0R2J2_FASHE</name>
<feature type="chain" id="PRO_5020030442" description="C-type lectin domain-containing protein" evidence="1">
    <location>
        <begin position="18"/>
        <end position="551"/>
    </location>
</feature>
<dbReference type="PANTHER" id="PTHR22803">
    <property type="entry name" value="MANNOSE, PHOSPHOLIPASE, LECTIN RECEPTOR RELATED"/>
    <property type="match status" value="1"/>
</dbReference>
<keyword evidence="1" id="KW-0732">Signal</keyword>
<dbReference type="PROSITE" id="PS50041">
    <property type="entry name" value="C_TYPE_LECTIN_2"/>
    <property type="match status" value="3"/>
</dbReference>
<dbReference type="SUPFAM" id="SSF56436">
    <property type="entry name" value="C-type lectin-like"/>
    <property type="match status" value="4"/>
</dbReference>
<dbReference type="AlphaFoldDB" id="A0A4E0R2J2"/>
<dbReference type="InterPro" id="IPR050111">
    <property type="entry name" value="C-type_lectin/snaclec_domain"/>
</dbReference>
<sequence length="551" mass="62103">MFYSFVILLFFLCESHATENFTEICSYQDRRFCVSVSMKPASFRDAEHRCQAVGRNLITIKSLEDQRFIIGILSNSTHSAENLWFGLYASYGGYRWVSGDEAVPNIFLAPSQTFTPDKCIAVGVSQTDVTDPYTWKIVPCDAKLNFICGSKTDILQDERSPARRTMFCPSRFHYVDGSCFQVSLLQSSWAQAKKICSQLHPNATLASITSLEQQDFVTILLSQTFGSAWIGLSLSQNEHRWQRNDSMSFTNWMPGQPESGKNTLCTAVLRRPHHRGQWEDSNCSVALSQICQAPALSIQPSSPVVPLISRGQCQEGFWEFDLRCYRLVRQMASQTNKLPKNECPMHVAPHTLSEAAFMRTLLRNNPELQSTGGAVGRAWVGLSFTYNPALNPVMNFTVDDGIRDVLPPTVYEKFAFLVTRENGNKSFQVCAALTHNETDMQWISCETILPSICGYNLNGYNLHPNASATCPPNWTQLGNKCYSPIRNTPATWMEAESACLDMNSTLISVHSPTEHQFIGNYLRFRGVWLGLRMNRKFNHLHPVSSKKEALD</sequence>
<dbReference type="Proteomes" id="UP000230066">
    <property type="component" value="Unassembled WGS sequence"/>
</dbReference>
<feature type="signal peptide" evidence="1">
    <location>
        <begin position="1"/>
        <end position="17"/>
    </location>
</feature>
<evidence type="ECO:0000259" key="2">
    <source>
        <dbReference type="PROSITE" id="PS50041"/>
    </source>
</evidence>
<proteinExistence type="predicted"/>
<keyword evidence="4" id="KW-1185">Reference proteome</keyword>
<accession>A0A4E0R2J2</accession>
<dbReference type="EMBL" id="JXXN02005898">
    <property type="protein sequence ID" value="THD19661.1"/>
    <property type="molecule type" value="Genomic_DNA"/>
</dbReference>
<reference evidence="3" key="1">
    <citation type="submission" date="2019-03" db="EMBL/GenBank/DDBJ databases">
        <title>Improved annotation for the trematode Fasciola hepatica.</title>
        <authorList>
            <person name="Choi Y.-J."/>
            <person name="Martin J."/>
            <person name="Mitreva M."/>
        </authorList>
    </citation>
    <scope>NUCLEOTIDE SEQUENCE [LARGE SCALE GENOMIC DNA]</scope>
</reference>
<dbReference type="InterPro" id="IPR001304">
    <property type="entry name" value="C-type_lectin-like"/>
</dbReference>